<accession>A0AAN8HXA6</accession>
<gene>
    <name evidence="2" type="ORF">CgunFtcFv8_004181</name>
</gene>
<reference evidence="2 3" key="1">
    <citation type="journal article" date="2023" name="Mol. Biol. Evol.">
        <title>Genomics of Secondarily Temperate Adaptation in the Only Non-Antarctic Icefish.</title>
        <authorList>
            <person name="Rivera-Colon A.G."/>
            <person name="Rayamajhi N."/>
            <person name="Minhas B.F."/>
            <person name="Madrigal G."/>
            <person name="Bilyk K.T."/>
            <person name="Yoon V."/>
            <person name="Hune M."/>
            <person name="Gregory S."/>
            <person name="Cheng C.H.C."/>
            <person name="Catchen J.M."/>
        </authorList>
    </citation>
    <scope>NUCLEOTIDE SEQUENCE [LARGE SCALE GENOMIC DNA]</scope>
    <source>
        <tissue evidence="2">White muscle</tissue>
    </source>
</reference>
<organism evidence="2 3">
    <name type="scientific">Champsocephalus gunnari</name>
    <name type="common">Mackerel icefish</name>
    <dbReference type="NCBI Taxonomy" id="52237"/>
    <lineage>
        <taxon>Eukaryota</taxon>
        <taxon>Metazoa</taxon>
        <taxon>Chordata</taxon>
        <taxon>Craniata</taxon>
        <taxon>Vertebrata</taxon>
        <taxon>Euteleostomi</taxon>
        <taxon>Actinopterygii</taxon>
        <taxon>Neopterygii</taxon>
        <taxon>Teleostei</taxon>
        <taxon>Neoteleostei</taxon>
        <taxon>Acanthomorphata</taxon>
        <taxon>Eupercaria</taxon>
        <taxon>Perciformes</taxon>
        <taxon>Notothenioidei</taxon>
        <taxon>Channichthyidae</taxon>
        <taxon>Champsocephalus</taxon>
    </lineage>
</organism>
<dbReference type="EMBL" id="JAURVH010001515">
    <property type="protein sequence ID" value="KAK5932479.1"/>
    <property type="molecule type" value="Genomic_DNA"/>
</dbReference>
<evidence type="ECO:0000313" key="3">
    <source>
        <dbReference type="Proteomes" id="UP001331515"/>
    </source>
</evidence>
<feature type="chain" id="PRO_5042990107" evidence="1">
    <location>
        <begin position="23"/>
        <end position="187"/>
    </location>
</feature>
<proteinExistence type="predicted"/>
<dbReference type="Proteomes" id="UP001331515">
    <property type="component" value="Unassembled WGS sequence"/>
</dbReference>
<evidence type="ECO:0000256" key="1">
    <source>
        <dbReference type="SAM" id="SignalP"/>
    </source>
</evidence>
<feature type="signal peptide" evidence="1">
    <location>
        <begin position="1"/>
        <end position="22"/>
    </location>
</feature>
<sequence>MPVGKELLLCCILMMHVSLMISNPTPRPLLKYYFLELQTWSVTCNLREAENEYIRVMFPEKGSEQGDMYLRNLTLPLEGITLGNATEMENQTICAIHDYLNHHLPPIVKNLSMDQNSILKGTTTFLTLFAAAVKKSREGEDVLKHCHRNITTSDHFSMKRLGLSIIYYTRRWFEEYTESTTCLGLTN</sequence>
<evidence type="ECO:0000313" key="2">
    <source>
        <dbReference type="EMBL" id="KAK5932479.1"/>
    </source>
</evidence>
<keyword evidence="1" id="KW-0732">Signal</keyword>
<dbReference type="AlphaFoldDB" id="A0AAN8HXA6"/>
<name>A0AAN8HXA6_CHAGU</name>
<keyword evidence="3" id="KW-1185">Reference proteome</keyword>
<comment type="caution">
    <text evidence="2">The sequence shown here is derived from an EMBL/GenBank/DDBJ whole genome shotgun (WGS) entry which is preliminary data.</text>
</comment>
<protein>
    <submittedName>
        <fullName evidence="2">Uncharacterized protein</fullName>
    </submittedName>
</protein>